<proteinExistence type="predicted"/>
<organism evidence="2 3">
    <name type="scientific">Calidithermus terrae</name>
    <dbReference type="NCBI Taxonomy" id="1408545"/>
    <lineage>
        <taxon>Bacteria</taxon>
        <taxon>Thermotogati</taxon>
        <taxon>Deinococcota</taxon>
        <taxon>Deinococci</taxon>
        <taxon>Thermales</taxon>
        <taxon>Thermaceae</taxon>
        <taxon>Calidithermus</taxon>
    </lineage>
</organism>
<evidence type="ECO:0000313" key="2">
    <source>
        <dbReference type="EMBL" id="RIH88775.1"/>
    </source>
</evidence>
<gene>
    <name evidence="2" type="ORF">Mterra_00913</name>
</gene>
<keyword evidence="1" id="KW-0472">Membrane</keyword>
<name>A0A399EYV3_9DEIN</name>
<protein>
    <submittedName>
        <fullName evidence="2">Uncharacterized protein</fullName>
    </submittedName>
</protein>
<evidence type="ECO:0000313" key="3">
    <source>
        <dbReference type="Proteomes" id="UP000265715"/>
    </source>
</evidence>
<evidence type="ECO:0000256" key="1">
    <source>
        <dbReference type="SAM" id="Phobius"/>
    </source>
</evidence>
<dbReference type="Proteomes" id="UP000265715">
    <property type="component" value="Unassembled WGS sequence"/>
</dbReference>
<comment type="caution">
    <text evidence="2">The sequence shown here is derived from an EMBL/GenBank/DDBJ whole genome shotgun (WGS) entry which is preliminary data.</text>
</comment>
<keyword evidence="3" id="KW-1185">Reference proteome</keyword>
<feature type="transmembrane region" description="Helical" evidence="1">
    <location>
        <begin position="12"/>
        <end position="28"/>
    </location>
</feature>
<keyword evidence="1" id="KW-1133">Transmembrane helix</keyword>
<accession>A0A399EYV3</accession>
<sequence>MLALLSDFGTQIMIGLMLLVFMAVPFVLRSRRSEDDAGQASSDLPRELL</sequence>
<keyword evidence="1" id="KW-0812">Transmembrane</keyword>
<dbReference type="AlphaFoldDB" id="A0A399EYV3"/>
<dbReference type="EMBL" id="QXDL01000024">
    <property type="protein sequence ID" value="RIH88775.1"/>
    <property type="molecule type" value="Genomic_DNA"/>
</dbReference>
<reference evidence="2 3" key="1">
    <citation type="submission" date="2018-08" db="EMBL/GenBank/DDBJ databases">
        <title>Meiothermus terrae DSM 26712 genome sequencing project.</title>
        <authorList>
            <person name="Da Costa M.S."/>
            <person name="Albuquerque L."/>
            <person name="Raposo P."/>
            <person name="Froufe H.J.C."/>
            <person name="Barroso C.S."/>
            <person name="Egas C."/>
        </authorList>
    </citation>
    <scope>NUCLEOTIDE SEQUENCE [LARGE SCALE GENOMIC DNA]</scope>
    <source>
        <strain evidence="2 3">DSM 26712</strain>
    </source>
</reference>